<sequence length="168" mass="18645">MSRSRRIVRAGAGLGALLLALGLVACDARRDERLQPGTATEVDVLRELGTPLDIHRQPDGTRVLEFSGQPEGTTNHFATIGADGRLVALRQTLQPETFAQVHPGMTVEQVQALLGRPALKDAYALKKEEVWDWRWRDGPTRKVFRVTFDFDGRVTGAAALDDPRDLYR</sequence>
<dbReference type="Proteomes" id="UP001516061">
    <property type="component" value="Unassembled WGS sequence"/>
</dbReference>
<dbReference type="InterPro" id="IPR007450">
    <property type="entry name" value="BamE_dom"/>
</dbReference>
<gene>
    <name evidence="4" type="ORF">HNQ01_001189</name>
</gene>
<reference evidence="4 5" key="1">
    <citation type="submission" date="2020-05" db="EMBL/GenBank/DDBJ databases">
        <title>Genomic Encyclopedia of Type Strains, Phase IV (KMG-V): Genome sequencing to study the core and pangenomes of soil and plant-associated prokaryotes.</title>
        <authorList>
            <person name="Whitman W."/>
        </authorList>
    </citation>
    <scope>NUCLEOTIDE SEQUENCE [LARGE SCALE GENOMIC DNA]</scope>
    <source>
        <strain evidence="4 5">C29</strain>
    </source>
</reference>
<accession>A0ABX2G2H3</accession>
<dbReference type="EMBL" id="JABSNM010000004">
    <property type="protein sequence ID" value="NRT55477.1"/>
    <property type="molecule type" value="Genomic_DNA"/>
</dbReference>
<keyword evidence="2" id="KW-0472">Membrane</keyword>
<comment type="caution">
    <text evidence="4">The sequence shown here is derived from an EMBL/GenBank/DDBJ whole genome shotgun (WGS) entry which is preliminary data.</text>
</comment>
<evidence type="ECO:0000259" key="3">
    <source>
        <dbReference type="Pfam" id="PF04355"/>
    </source>
</evidence>
<feature type="domain" description="Outer membrane protein assembly factor BamE" evidence="3">
    <location>
        <begin position="93"/>
        <end position="156"/>
    </location>
</feature>
<evidence type="ECO:0000313" key="5">
    <source>
        <dbReference type="Proteomes" id="UP001516061"/>
    </source>
</evidence>
<organism evidence="4 5">
    <name type="scientific">Sphaerotilus uruguayifluvii</name>
    <dbReference type="NCBI Taxonomy" id="2735897"/>
    <lineage>
        <taxon>Bacteria</taxon>
        <taxon>Pseudomonadati</taxon>
        <taxon>Pseudomonadota</taxon>
        <taxon>Betaproteobacteria</taxon>
        <taxon>Burkholderiales</taxon>
        <taxon>Sphaerotilaceae</taxon>
        <taxon>Sphaerotilus</taxon>
    </lineage>
</organism>
<dbReference type="PROSITE" id="PS51257">
    <property type="entry name" value="PROKAR_LIPOPROTEIN"/>
    <property type="match status" value="1"/>
</dbReference>
<dbReference type="Pfam" id="PF04355">
    <property type="entry name" value="BamE"/>
    <property type="match status" value="1"/>
</dbReference>
<evidence type="ECO:0000313" key="4">
    <source>
        <dbReference type="EMBL" id="NRT55477.1"/>
    </source>
</evidence>
<keyword evidence="5" id="KW-1185">Reference proteome</keyword>
<dbReference type="InterPro" id="IPR037873">
    <property type="entry name" value="BamE-like"/>
</dbReference>
<protein>
    <recommendedName>
        <fullName evidence="3">Outer membrane protein assembly factor BamE domain-containing protein</fullName>
    </recommendedName>
</protein>
<evidence type="ECO:0000256" key="2">
    <source>
        <dbReference type="ARBA" id="ARBA00023136"/>
    </source>
</evidence>
<dbReference type="Gene3D" id="3.30.1450.10">
    <property type="match status" value="1"/>
</dbReference>
<dbReference type="RefSeq" id="WP_173804454.1">
    <property type="nucleotide sequence ID" value="NZ_JABSNM010000004.1"/>
</dbReference>
<name>A0ABX2G2H3_9BURK</name>
<evidence type="ECO:0000256" key="1">
    <source>
        <dbReference type="ARBA" id="ARBA00022729"/>
    </source>
</evidence>
<keyword evidence="1" id="KW-0732">Signal</keyword>
<proteinExistence type="predicted"/>